<dbReference type="OrthoDB" id="429145at2759"/>
<dbReference type="Proteomes" id="UP000494165">
    <property type="component" value="Unassembled WGS sequence"/>
</dbReference>
<proteinExistence type="inferred from homology"/>
<dbReference type="CDD" id="cd00326">
    <property type="entry name" value="alpha_CA"/>
    <property type="match status" value="1"/>
</dbReference>
<dbReference type="EC" id="4.2.1.1" evidence="4"/>
<comment type="catalytic activity">
    <reaction evidence="4">
        <text>hydrogencarbonate + H(+) = CO2 + H2O</text>
        <dbReference type="Rhea" id="RHEA:10748"/>
        <dbReference type="ChEBI" id="CHEBI:15377"/>
        <dbReference type="ChEBI" id="CHEBI:15378"/>
        <dbReference type="ChEBI" id="CHEBI:16526"/>
        <dbReference type="ChEBI" id="CHEBI:17544"/>
        <dbReference type="EC" id="4.2.1.1"/>
    </reaction>
</comment>
<evidence type="ECO:0000313" key="7">
    <source>
        <dbReference type="Proteomes" id="UP000494165"/>
    </source>
</evidence>
<dbReference type="EMBL" id="CADEPI010000293">
    <property type="protein sequence ID" value="CAB3383048.1"/>
    <property type="molecule type" value="Genomic_DNA"/>
</dbReference>
<keyword evidence="4" id="KW-0456">Lyase</keyword>
<dbReference type="InterPro" id="IPR001148">
    <property type="entry name" value="CA_dom"/>
</dbReference>
<dbReference type="InterPro" id="IPR036398">
    <property type="entry name" value="CA_dom_sf"/>
</dbReference>
<dbReference type="InterPro" id="IPR023561">
    <property type="entry name" value="Carbonic_anhydrase_a-class"/>
</dbReference>
<feature type="signal peptide" evidence="4">
    <location>
        <begin position="1"/>
        <end position="31"/>
    </location>
</feature>
<dbReference type="SUPFAM" id="SSF51069">
    <property type="entry name" value="Carbonic anhydrase"/>
    <property type="match status" value="1"/>
</dbReference>
<name>A0A8S1DKG7_9INSE</name>
<dbReference type="InterPro" id="IPR018338">
    <property type="entry name" value="Carbonic_anhydrase_a-class_CS"/>
</dbReference>
<evidence type="ECO:0000256" key="1">
    <source>
        <dbReference type="ARBA" id="ARBA00010718"/>
    </source>
</evidence>
<reference evidence="6 7" key="1">
    <citation type="submission" date="2020-04" db="EMBL/GenBank/DDBJ databases">
        <authorList>
            <person name="Alioto T."/>
            <person name="Alioto T."/>
            <person name="Gomez Garrido J."/>
        </authorList>
    </citation>
    <scope>NUCLEOTIDE SEQUENCE [LARGE SCALE GENOMIC DNA]</scope>
</reference>
<dbReference type="AlphaFoldDB" id="A0A8S1DKG7"/>
<dbReference type="PANTHER" id="PTHR18952:SF124">
    <property type="entry name" value="CARBONIC ANHYDRASE 7"/>
    <property type="match status" value="1"/>
</dbReference>
<gene>
    <name evidence="6" type="ORF">CLODIP_2_CD10790</name>
</gene>
<protein>
    <recommendedName>
        <fullName evidence="4">Carbonic anhydrase</fullName>
        <ecNumber evidence="4">4.2.1.1</ecNumber>
    </recommendedName>
</protein>
<sequence length="346" mass="37545">MYTTMLQLLLRTLGSAAVIALLVACCADATGDTKPVAPLSGGAAGVVDTLYQTSEAPPSELTGYRRWWSSLWPVASPINLPEADDRKMHYGYTEYNGPATWSLEYPICGGNHQSPVDLSSNRMLRASGTPLRWSAAYWHTPDNMTLMNSGHTVELHANWGAEGAPQLSGGPLRAPYTFWQMHFHWGTSDNHGSEHTINNASFPMEVHAVHYKSEYGSPRNALRYPDGLAVVGFLFQMSPDASSSLTNITPSLPQVRSAGSSSRIPPVPLATIINPPRAYATYQGSLTTPPCSEGVTWMVSGYSMSVSTEQLAAFRSLASHDGSMGDNFRPVQPLNGREIFYVSQSS</sequence>
<keyword evidence="4" id="KW-0732">Signal</keyword>
<evidence type="ECO:0000256" key="3">
    <source>
        <dbReference type="ARBA" id="ARBA00022833"/>
    </source>
</evidence>
<dbReference type="Gene3D" id="3.10.200.10">
    <property type="entry name" value="Alpha carbonic anhydrase"/>
    <property type="match status" value="1"/>
</dbReference>
<feature type="chain" id="PRO_5035961404" description="Carbonic anhydrase" evidence="4">
    <location>
        <begin position="32"/>
        <end position="346"/>
    </location>
</feature>
<evidence type="ECO:0000256" key="4">
    <source>
        <dbReference type="RuleBase" id="RU367011"/>
    </source>
</evidence>
<evidence type="ECO:0000259" key="5">
    <source>
        <dbReference type="PROSITE" id="PS51144"/>
    </source>
</evidence>
<dbReference type="PANTHER" id="PTHR18952">
    <property type="entry name" value="CARBONIC ANHYDRASE"/>
    <property type="match status" value="1"/>
</dbReference>
<feature type="domain" description="Alpha-carbonic anhydrase" evidence="5">
    <location>
        <begin position="88"/>
        <end position="343"/>
    </location>
</feature>
<comment type="function">
    <text evidence="4">Reversible hydration of carbon dioxide.</text>
</comment>
<dbReference type="Pfam" id="PF00194">
    <property type="entry name" value="Carb_anhydrase"/>
    <property type="match status" value="1"/>
</dbReference>
<dbReference type="GO" id="GO:0004089">
    <property type="term" value="F:carbonate dehydratase activity"/>
    <property type="evidence" value="ECO:0007669"/>
    <property type="project" value="UniProtKB-UniRule"/>
</dbReference>
<keyword evidence="2 4" id="KW-0479">Metal-binding</keyword>
<organism evidence="6 7">
    <name type="scientific">Cloeon dipterum</name>
    <dbReference type="NCBI Taxonomy" id="197152"/>
    <lineage>
        <taxon>Eukaryota</taxon>
        <taxon>Metazoa</taxon>
        <taxon>Ecdysozoa</taxon>
        <taxon>Arthropoda</taxon>
        <taxon>Hexapoda</taxon>
        <taxon>Insecta</taxon>
        <taxon>Pterygota</taxon>
        <taxon>Palaeoptera</taxon>
        <taxon>Ephemeroptera</taxon>
        <taxon>Pisciforma</taxon>
        <taxon>Baetidae</taxon>
        <taxon>Cloeon</taxon>
    </lineage>
</organism>
<keyword evidence="7" id="KW-1185">Reference proteome</keyword>
<comment type="similarity">
    <text evidence="1 4">Belongs to the alpha-carbonic anhydrase family.</text>
</comment>
<dbReference type="PROSITE" id="PS51144">
    <property type="entry name" value="ALPHA_CA_2"/>
    <property type="match status" value="1"/>
</dbReference>
<keyword evidence="3 4" id="KW-0862">Zinc</keyword>
<comment type="cofactor">
    <cofactor evidence="4">
        <name>Zn(2+)</name>
        <dbReference type="ChEBI" id="CHEBI:29105"/>
    </cofactor>
</comment>
<evidence type="ECO:0000256" key="2">
    <source>
        <dbReference type="ARBA" id="ARBA00022723"/>
    </source>
</evidence>
<dbReference type="PROSITE" id="PS00162">
    <property type="entry name" value="ALPHA_CA_1"/>
    <property type="match status" value="1"/>
</dbReference>
<comment type="caution">
    <text evidence="6">The sequence shown here is derived from an EMBL/GenBank/DDBJ whole genome shotgun (WGS) entry which is preliminary data.</text>
</comment>
<accession>A0A8S1DKG7</accession>
<evidence type="ECO:0000313" key="6">
    <source>
        <dbReference type="EMBL" id="CAB3383048.1"/>
    </source>
</evidence>
<dbReference type="GO" id="GO:0005737">
    <property type="term" value="C:cytoplasm"/>
    <property type="evidence" value="ECO:0007669"/>
    <property type="project" value="TreeGrafter"/>
</dbReference>
<dbReference type="SMART" id="SM01057">
    <property type="entry name" value="Carb_anhydrase"/>
    <property type="match status" value="1"/>
</dbReference>
<dbReference type="GO" id="GO:0008270">
    <property type="term" value="F:zinc ion binding"/>
    <property type="evidence" value="ECO:0007669"/>
    <property type="project" value="UniProtKB-UniRule"/>
</dbReference>